<dbReference type="SUPFAM" id="SSF56059">
    <property type="entry name" value="Glutathione synthetase ATP-binding domain-like"/>
    <property type="match status" value="1"/>
</dbReference>
<dbReference type="Gene3D" id="3.30.470.20">
    <property type="entry name" value="ATP-grasp fold, B domain"/>
    <property type="match status" value="1"/>
</dbReference>
<dbReference type="RefSeq" id="WP_267624369.1">
    <property type="nucleotide sequence ID" value="NZ_JAODIW010000008.1"/>
</dbReference>
<evidence type="ECO:0000313" key="5">
    <source>
        <dbReference type="Proteomes" id="UP001595921"/>
    </source>
</evidence>
<evidence type="ECO:0000259" key="3">
    <source>
        <dbReference type="Pfam" id="PF01326"/>
    </source>
</evidence>
<dbReference type="SUPFAM" id="SSF52009">
    <property type="entry name" value="Phosphohistidine domain"/>
    <property type="match status" value="1"/>
</dbReference>
<dbReference type="PANTHER" id="PTHR43615:SF1">
    <property type="entry name" value="PPDK_N DOMAIN-CONTAINING PROTEIN"/>
    <property type="match status" value="1"/>
</dbReference>
<dbReference type="InterPro" id="IPR013815">
    <property type="entry name" value="ATP_grasp_subdomain_1"/>
</dbReference>
<keyword evidence="5" id="KW-1185">Reference proteome</keyword>
<dbReference type="AlphaFoldDB" id="A0ABD5PB61"/>
<dbReference type="Pfam" id="PF01326">
    <property type="entry name" value="PPDK_N"/>
    <property type="match status" value="1"/>
</dbReference>
<evidence type="ECO:0000256" key="1">
    <source>
        <dbReference type="SAM" id="MobiDB-lite"/>
    </source>
</evidence>
<feature type="region of interest" description="Disordered" evidence="1">
    <location>
        <begin position="795"/>
        <end position="814"/>
    </location>
</feature>
<dbReference type="Gene3D" id="3.50.30.10">
    <property type="entry name" value="Phosphohistidine domain"/>
    <property type="match status" value="1"/>
</dbReference>
<organism evidence="4 5">
    <name type="scientific">Halobium salinum</name>
    <dbReference type="NCBI Taxonomy" id="1364940"/>
    <lineage>
        <taxon>Archaea</taxon>
        <taxon>Methanobacteriati</taxon>
        <taxon>Methanobacteriota</taxon>
        <taxon>Stenosarchaea group</taxon>
        <taxon>Halobacteria</taxon>
        <taxon>Halobacteriales</taxon>
        <taxon>Haloferacaceae</taxon>
        <taxon>Halobium</taxon>
    </lineage>
</organism>
<dbReference type="EMBL" id="JBHSDS010000006">
    <property type="protein sequence ID" value="MFC4358051.1"/>
    <property type="molecule type" value="Genomic_DNA"/>
</dbReference>
<reference evidence="4 5" key="1">
    <citation type="journal article" date="2019" name="Int. J. Syst. Evol. Microbiol.">
        <title>The Global Catalogue of Microorganisms (GCM) 10K type strain sequencing project: providing services to taxonomists for standard genome sequencing and annotation.</title>
        <authorList>
            <consortium name="The Broad Institute Genomics Platform"/>
            <consortium name="The Broad Institute Genome Sequencing Center for Infectious Disease"/>
            <person name="Wu L."/>
            <person name="Ma J."/>
        </authorList>
    </citation>
    <scope>NUCLEOTIDE SEQUENCE [LARGE SCALE GENOMIC DNA]</scope>
    <source>
        <strain evidence="4 5">CGMCC 1.12553</strain>
    </source>
</reference>
<dbReference type="InterPro" id="IPR002192">
    <property type="entry name" value="PPDK_AMP/ATP-bd"/>
</dbReference>
<dbReference type="Proteomes" id="UP001595921">
    <property type="component" value="Unassembled WGS sequence"/>
</dbReference>
<protein>
    <submittedName>
        <fullName evidence="4">PEP/pyruvate-binding domain-containing protein</fullName>
    </submittedName>
</protein>
<feature type="compositionally biased region" description="Basic and acidic residues" evidence="1">
    <location>
        <begin position="934"/>
        <end position="953"/>
    </location>
</feature>
<feature type="domain" description="PEP-utilising enzyme mobile" evidence="2">
    <location>
        <begin position="844"/>
        <end position="914"/>
    </location>
</feature>
<gene>
    <name evidence="4" type="ORF">ACFO0N_08840</name>
</gene>
<dbReference type="InterPro" id="IPR051549">
    <property type="entry name" value="PEP_Utilizing_Enz"/>
</dbReference>
<feature type="domain" description="Pyruvate phosphate dikinase AMP/ATP-binding" evidence="3">
    <location>
        <begin position="21"/>
        <end position="332"/>
    </location>
</feature>
<accession>A0ABD5PB61</accession>
<comment type="caution">
    <text evidence="4">The sequence shown here is derived from an EMBL/GenBank/DDBJ whole genome shotgun (WGS) entry which is preliminary data.</text>
</comment>
<feature type="region of interest" description="Disordered" evidence="1">
    <location>
        <begin position="918"/>
        <end position="953"/>
    </location>
</feature>
<sequence>MTSDQQFALTLDDADATDLALTGGKGSALARLVGAGLPVPGGVVVTTAATSALFDVAGDDFEAALDRLDAVDPADTTALADAAETVRAVIRAADLPPATVRTVDEALAGLAADTDDADTTFAVRSSATAEDLPEASFAGQHETYLHVPRDAVVGRVRDCAASLFTDRAVAYRARNGVSNRDVAMAVVVQPTVDADAAGVLFTADPVTGNRRVATVDATFGLGEALVAGETTPDSARVDRDSGAVLDYEVGEKAVVTRARSTAADAAAPAGTGGTETVPLSSDRRGERVLSDQQLRTLVDLGERAEALFDTPQDVEWALVDGTFLLLQSRPVASLFPVPTPEPTDDRLHVYVSVGHMQAFPEAMPPLVRDVWLRYVEAEAPAFGMESFWTTPAVEAGERVYFDLTPVLRLKTAREDLPDSFANINEPAAEGLRDLLARRGDEFAARPTLATVPALARMGWTVGSLSAAVVPRTLASVARTLVSPPDPADVEAWFVTYGRLEADRVRGMETPEARARAAFASLDIPEILTELYPRIAPLFVAFALGGWLKRRFPDEAEDVNAVGRGFPEELVTRINLGLGDLADVARDHPAVADALRSRATLDDLESTDGGDAFLAALDAYLDEFGHRATGEIDVSRPRWCEDPSGLLGAVRANLAGNESGAHRDRLHRLERQAEAAARRLESRADIGPLGPLRRRVVRHVVRIYRGTVLVREYPKQGVAHLFAAWHDVLADAGESLARAGRLDDPDDVWFLRREELLAALDGDADGGSDDGDAAELRPRIEARRRTFERFRTVDAPPLLTSEGEAPRPPVDSDLPAGTLVGTGVSVGVVEGVARVVRDPRVATVQPGEVLVAPSTDPGWTPLFLNAAALVSEVGGPVSHGALVAREYGLPAVVSVRGATHSIRTGQRVRVDGARGTVEVLDDGVAGDGRSAAPGRDSDSDERADPDRDAETTPA</sequence>
<evidence type="ECO:0000259" key="2">
    <source>
        <dbReference type="Pfam" id="PF00391"/>
    </source>
</evidence>
<dbReference type="Gene3D" id="3.30.1490.20">
    <property type="entry name" value="ATP-grasp fold, A domain"/>
    <property type="match status" value="1"/>
</dbReference>
<dbReference type="PANTHER" id="PTHR43615">
    <property type="entry name" value="PHOSPHOENOLPYRUVATE SYNTHASE-RELATED"/>
    <property type="match status" value="1"/>
</dbReference>
<dbReference type="Pfam" id="PF00391">
    <property type="entry name" value="PEP-utilizers"/>
    <property type="match status" value="1"/>
</dbReference>
<evidence type="ECO:0000313" key="4">
    <source>
        <dbReference type="EMBL" id="MFC4358051.1"/>
    </source>
</evidence>
<dbReference type="InterPro" id="IPR008279">
    <property type="entry name" value="PEP-util_enz_mobile_dom"/>
</dbReference>
<proteinExistence type="predicted"/>
<dbReference type="InterPro" id="IPR036637">
    <property type="entry name" value="Phosphohistidine_dom_sf"/>
</dbReference>
<name>A0ABD5PB61_9EURY</name>